<dbReference type="Pfam" id="PF01412">
    <property type="entry name" value="ArfGap"/>
    <property type="match status" value="1"/>
</dbReference>
<evidence type="ECO:0000256" key="1">
    <source>
        <dbReference type="ARBA" id="ARBA00004496"/>
    </source>
</evidence>
<keyword evidence="2" id="KW-0343">GTPase activation</keyword>
<evidence type="ECO:0000313" key="11">
    <source>
        <dbReference type="Ensembl" id="ENSSAUP00010009936.1"/>
    </source>
</evidence>
<evidence type="ECO:0000259" key="10">
    <source>
        <dbReference type="PROSITE" id="PS50115"/>
    </source>
</evidence>
<dbReference type="GO" id="GO:0005737">
    <property type="term" value="C:cytoplasm"/>
    <property type="evidence" value="ECO:0007669"/>
    <property type="project" value="UniProtKB-SubCell"/>
</dbReference>
<feature type="compositionally biased region" description="Basic and acidic residues" evidence="7">
    <location>
        <begin position="68"/>
        <end position="82"/>
    </location>
</feature>
<dbReference type="CDD" id="cd13253">
    <property type="entry name" value="PH1_ARAP"/>
    <property type="match status" value="1"/>
</dbReference>
<dbReference type="SMART" id="SM00233">
    <property type="entry name" value="PH"/>
    <property type="match status" value="4"/>
</dbReference>
<evidence type="ECO:0000256" key="3">
    <source>
        <dbReference type="ARBA" id="ARBA00022490"/>
    </source>
</evidence>
<feature type="domain" description="Arf-GAP" evidence="10">
    <location>
        <begin position="413"/>
        <end position="547"/>
    </location>
</feature>
<dbReference type="InterPro" id="IPR001849">
    <property type="entry name" value="PH_domain"/>
</dbReference>
<reference evidence="11" key="3">
    <citation type="submission" date="2025-09" db="UniProtKB">
        <authorList>
            <consortium name="Ensembl"/>
        </authorList>
    </citation>
    <scope>IDENTIFICATION</scope>
</reference>
<keyword evidence="6" id="KW-0863">Zinc-finger</keyword>
<dbReference type="Gene3D" id="2.30.29.30">
    <property type="entry name" value="Pleckstrin-homology domain (PH domain)/Phosphotyrosine-binding domain (PTB)"/>
    <property type="match status" value="4"/>
</dbReference>
<dbReference type="GO" id="GO:0005547">
    <property type="term" value="F:phosphatidylinositol-3,4,5-trisphosphate binding"/>
    <property type="evidence" value="ECO:0007669"/>
    <property type="project" value="TreeGrafter"/>
</dbReference>
<dbReference type="Pfam" id="PF07647">
    <property type="entry name" value="SAM_2"/>
    <property type="match status" value="1"/>
</dbReference>
<dbReference type="PROSITE" id="PS50003">
    <property type="entry name" value="PH_DOMAIN"/>
    <property type="match status" value="3"/>
</dbReference>
<dbReference type="CDD" id="cd13254">
    <property type="entry name" value="PH2_ARAP"/>
    <property type="match status" value="1"/>
</dbReference>
<gene>
    <name evidence="11" type="primary">arap3</name>
</gene>
<dbReference type="GeneTree" id="ENSGT00940000158869"/>
<dbReference type="InterPro" id="IPR037278">
    <property type="entry name" value="ARFGAP/RecO"/>
</dbReference>
<comment type="subcellular location">
    <subcellularLocation>
        <location evidence="1">Cytoplasm</location>
    </subcellularLocation>
</comment>
<feature type="domain" description="SAM" evidence="9">
    <location>
        <begin position="19"/>
        <end position="66"/>
    </location>
</feature>
<dbReference type="PROSITE" id="PS50105">
    <property type="entry name" value="SAM_DOMAIN"/>
    <property type="match status" value="1"/>
</dbReference>
<evidence type="ECO:0000259" key="9">
    <source>
        <dbReference type="PROSITE" id="PS50105"/>
    </source>
</evidence>
<dbReference type="PANTHER" id="PTHR45899">
    <property type="entry name" value="RHO GTPASE ACTIVATING PROTEIN AT 15B, ISOFORM C"/>
    <property type="match status" value="1"/>
</dbReference>
<dbReference type="PRINTS" id="PR00405">
    <property type="entry name" value="REVINTRACTNG"/>
</dbReference>
<dbReference type="Proteomes" id="UP000472265">
    <property type="component" value="Chromosome 18"/>
</dbReference>
<dbReference type="Gene3D" id="1.10.220.150">
    <property type="entry name" value="Arf GTPase activating protein"/>
    <property type="match status" value="1"/>
</dbReference>
<dbReference type="GO" id="GO:0005096">
    <property type="term" value="F:GTPase activator activity"/>
    <property type="evidence" value="ECO:0007669"/>
    <property type="project" value="UniProtKB-KW"/>
</dbReference>
<dbReference type="Pfam" id="PF00169">
    <property type="entry name" value="PH"/>
    <property type="match status" value="2"/>
</dbReference>
<dbReference type="FunFam" id="2.30.29.30:FF:000638">
    <property type="entry name" value="Arf-GAP with Rho-GAP domain, ANK repeat and PH domain-containing protein 3"/>
    <property type="match status" value="1"/>
</dbReference>
<sequence>MHLTPLPSSHAPPPYSIWYQDAFRRGGLLLARDFTHLDHDALVSLGITATGHRKRILRLVGHIQSTEAQRDNQKTDLLHDRCQSPIPKPRTVFNRRRTTPVHFCPTPDPPPPRRLSPESICFSLFEGLSSGDKPTPDDRLTSNLNDKLTTPSRRLSKLSWTRRLSHALHSGDSQGYSTVGEPPPPLRCLSLPPRTFPSEADEDLTISPYASYTSLTERAPPIISGWLDKLSPQGNYVFQKRYVKFDGKNLMYFGSDKDVYPKGVIPLAAIQMARPAKDNKFEIVTSQRIFVFRADNEVQRRRWVGTLQEHVRDQLVFGRRCFGPGSHCQKHGVFELKGTKSKVYAAINTEQIWLYKSEQCFRNGIGITLIEARGATIRDGKHKSFDLITPYKTFSFTAESDRDKRDWMEALQEAIAETLSDYEVAEKIWSNRSNRMCADCKALNPDWASINLCVVICKNCAGQHRGLGTMVSKVQSLKLDTSVWSNEIVQLFIMLGNDRSNDFWASRLSVSEELDCDSLPEQRRDFITQKYREGRWRLPHPAFSSQEELLKVLCLALSEQTLLKTVTQIFAEAESARLANDANGCQRHHQPLDYPSVYDEIMQPVLHSGYLYKSDVTECLVSMLFYESDRSADPCMQISVKDIVCLGITRPDSSNNNGFIDRFRYTFELYLTSEKLYQFGLETADTLHSWTKSIGKAATPLSCHCLLTREFERVGLLRYRAMLDPQQWKEAYFVLQKSNLFICPRNDGAAEDIINLNRLQELSVASETENHEKKEILVLVEKGRTLHLQGIGRTDFSLWYSDIQRAAGGKGNTLREQQLSRNDIPIIVDSCIAFITQYGEDEEECGIDCSSLMWMVKLYSIDIPPLSLCA</sequence>
<feature type="region of interest" description="Disordered" evidence="7">
    <location>
        <begin position="68"/>
        <end position="91"/>
    </location>
</feature>
<keyword evidence="3" id="KW-0963">Cytoplasm</keyword>
<dbReference type="InterPro" id="IPR013761">
    <property type="entry name" value="SAM/pointed_sf"/>
</dbReference>
<dbReference type="PANTHER" id="PTHR45899:SF4">
    <property type="entry name" value="ARF-GAP WITH RHO-GAP DOMAIN, ANK REPEAT AND PH DOMAIN-CONTAINING PROTEIN 3"/>
    <property type="match status" value="1"/>
</dbReference>
<dbReference type="InterPro" id="IPR001164">
    <property type="entry name" value="ArfGAP_dom"/>
</dbReference>
<dbReference type="SUPFAM" id="SSF47769">
    <property type="entry name" value="SAM/Pointed domain"/>
    <property type="match status" value="1"/>
</dbReference>
<protein>
    <submittedName>
        <fullName evidence="11">ArfGAP with RhoGAP domain, ankyrin repeat and PH domain 3</fullName>
    </submittedName>
</protein>
<reference evidence="11" key="1">
    <citation type="submission" date="2021-04" db="EMBL/GenBank/DDBJ databases">
        <authorList>
            <consortium name="Wellcome Sanger Institute Data Sharing"/>
        </authorList>
    </citation>
    <scope>NUCLEOTIDE SEQUENCE [LARGE SCALE GENOMIC DNA]</scope>
</reference>
<evidence type="ECO:0000256" key="7">
    <source>
        <dbReference type="SAM" id="MobiDB-lite"/>
    </source>
</evidence>
<organism evidence="11 12">
    <name type="scientific">Sparus aurata</name>
    <name type="common">Gilthead sea bream</name>
    <dbReference type="NCBI Taxonomy" id="8175"/>
    <lineage>
        <taxon>Eukaryota</taxon>
        <taxon>Metazoa</taxon>
        <taxon>Chordata</taxon>
        <taxon>Craniata</taxon>
        <taxon>Vertebrata</taxon>
        <taxon>Euteleostomi</taxon>
        <taxon>Actinopterygii</taxon>
        <taxon>Neopterygii</taxon>
        <taxon>Teleostei</taxon>
        <taxon>Neoteleostei</taxon>
        <taxon>Acanthomorphata</taxon>
        <taxon>Eupercaria</taxon>
        <taxon>Spariformes</taxon>
        <taxon>Sparidae</taxon>
        <taxon>Sparus</taxon>
    </lineage>
</organism>
<dbReference type="GO" id="GO:0008270">
    <property type="term" value="F:zinc ion binding"/>
    <property type="evidence" value="ECO:0007669"/>
    <property type="project" value="UniProtKB-KW"/>
</dbReference>
<feature type="domain" description="PH" evidence="8">
    <location>
        <begin position="710"/>
        <end position="808"/>
    </location>
</feature>
<feature type="domain" description="PH" evidence="8">
    <location>
        <begin position="220"/>
        <end position="312"/>
    </location>
</feature>
<proteinExistence type="predicted"/>
<keyword evidence="6" id="KW-0862">Zinc</keyword>
<dbReference type="InterPro" id="IPR011993">
    <property type="entry name" value="PH-like_dom_sf"/>
</dbReference>
<reference evidence="11" key="2">
    <citation type="submission" date="2025-08" db="UniProtKB">
        <authorList>
            <consortium name="Ensembl"/>
        </authorList>
    </citation>
    <scope>IDENTIFICATION</scope>
</reference>
<dbReference type="AlphaFoldDB" id="A0A671U6F5"/>
<dbReference type="SMART" id="SM00105">
    <property type="entry name" value="ArfGap"/>
    <property type="match status" value="1"/>
</dbReference>
<feature type="domain" description="PH" evidence="8">
    <location>
        <begin position="327"/>
        <end position="416"/>
    </location>
</feature>
<dbReference type="Gene3D" id="1.10.150.50">
    <property type="entry name" value="Transcription Factor, Ets-1"/>
    <property type="match status" value="1"/>
</dbReference>
<evidence type="ECO:0000313" key="12">
    <source>
        <dbReference type="Proteomes" id="UP000472265"/>
    </source>
</evidence>
<accession>A0A671U6F5</accession>
<evidence type="ECO:0000259" key="8">
    <source>
        <dbReference type="PROSITE" id="PS50003"/>
    </source>
</evidence>
<dbReference type="InterPro" id="IPR038508">
    <property type="entry name" value="ArfGAP_dom_sf"/>
</dbReference>
<dbReference type="FunFam" id="1.10.220.150:FF:000006">
    <property type="entry name" value="arf-GAP with Rho-GAP domain, ANK repeat and PH domain-containing protein 3"/>
    <property type="match status" value="1"/>
</dbReference>
<evidence type="ECO:0000256" key="6">
    <source>
        <dbReference type="PROSITE-ProRule" id="PRU00288"/>
    </source>
</evidence>
<dbReference type="InterPro" id="IPR052227">
    <property type="entry name" value="Arf-Rho-GAP_ANK-PH_domain"/>
</dbReference>
<keyword evidence="5" id="KW-0677">Repeat</keyword>
<dbReference type="Ensembl" id="ENSSAUT00010010573.1">
    <property type="protein sequence ID" value="ENSSAUP00010009936.1"/>
    <property type="gene ID" value="ENSSAUG00010003361.1"/>
</dbReference>
<keyword evidence="12" id="KW-1185">Reference proteome</keyword>
<dbReference type="PROSITE" id="PS50115">
    <property type="entry name" value="ARFGAP"/>
    <property type="match status" value="1"/>
</dbReference>
<dbReference type="InterPro" id="IPR001660">
    <property type="entry name" value="SAM"/>
</dbReference>
<name>A0A671U6F5_SPAAU</name>
<keyword evidence="4" id="KW-0597">Phosphoprotein</keyword>
<dbReference type="SUPFAM" id="SSF50729">
    <property type="entry name" value="PH domain-like"/>
    <property type="match status" value="4"/>
</dbReference>
<keyword evidence="6" id="KW-0479">Metal-binding</keyword>
<evidence type="ECO:0000256" key="4">
    <source>
        <dbReference type="ARBA" id="ARBA00022553"/>
    </source>
</evidence>
<evidence type="ECO:0000256" key="5">
    <source>
        <dbReference type="ARBA" id="ARBA00022737"/>
    </source>
</evidence>
<dbReference type="SUPFAM" id="SSF57863">
    <property type="entry name" value="ArfGap/RecO-like zinc finger"/>
    <property type="match status" value="1"/>
</dbReference>
<evidence type="ECO:0000256" key="2">
    <source>
        <dbReference type="ARBA" id="ARBA00022468"/>
    </source>
</evidence>